<evidence type="ECO:0000256" key="1">
    <source>
        <dbReference type="ARBA" id="ARBA00025793"/>
    </source>
</evidence>
<feature type="domain" description="FH2" evidence="2">
    <location>
        <begin position="1"/>
        <end position="240"/>
    </location>
</feature>
<dbReference type="EMBL" id="PNBA02000002">
    <property type="protein sequence ID" value="KAG6434146.1"/>
    <property type="molecule type" value="Genomic_DNA"/>
</dbReference>
<dbReference type="InterPro" id="IPR015425">
    <property type="entry name" value="FH2_Formin"/>
</dbReference>
<comment type="caution">
    <text evidence="3">The sequence shown here is derived from an EMBL/GenBank/DDBJ whole genome shotgun (WGS) entry which is preliminary data.</text>
</comment>
<accession>A0A8X8YQ46</accession>
<dbReference type="Gene3D" id="1.20.58.2220">
    <property type="entry name" value="Formin, FH2 domain"/>
    <property type="match status" value="2"/>
</dbReference>
<reference evidence="3" key="1">
    <citation type="submission" date="2018-01" db="EMBL/GenBank/DDBJ databases">
        <authorList>
            <person name="Mao J.F."/>
        </authorList>
    </citation>
    <scope>NUCLEOTIDE SEQUENCE</scope>
    <source>
        <strain evidence="3">Huo1</strain>
        <tissue evidence="3">Leaf</tissue>
    </source>
</reference>
<reference evidence="3" key="2">
    <citation type="submission" date="2020-08" db="EMBL/GenBank/DDBJ databases">
        <title>Plant Genome Project.</title>
        <authorList>
            <person name="Zhang R.-G."/>
        </authorList>
    </citation>
    <scope>NUCLEOTIDE SEQUENCE</scope>
    <source>
        <strain evidence="3">Huo1</strain>
        <tissue evidence="3">Leaf</tissue>
    </source>
</reference>
<evidence type="ECO:0000259" key="2">
    <source>
        <dbReference type="PROSITE" id="PS51444"/>
    </source>
</evidence>
<dbReference type="PANTHER" id="PTHR23213">
    <property type="entry name" value="FORMIN-RELATED"/>
    <property type="match status" value="1"/>
</dbReference>
<protein>
    <recommendedName>
        <fullName evidence="2">FH2 domain-containing protein</fullName>
    </recommendedName>
</protein>
<evidence type="ECO:0000313" key="4">
    <source>
        <dbReference type="Proteomes" id="UP000298416"/>
    </source>
</evidence>
<dbReference type="SUPFAM" id="SSF101447">
    <property type="entry name" value="Formin homology 2 domain (FH2 domain)"/>
    <property type="match status" value="1"/>
</dbReference>
<gene>
    <name evidence="3" type="ORF">SASPL_105768</name>
</gene>
<dbReference type="GO" id="GO:0045010">
    <property type="term" value="P:actin nucleation"/>
    <property type="evidence" value="ECO:0007669"/>
    <property type="project" value="InterPro"/>
</dbReference>
<proteinExistence type="inferred from homology"/>
<sequence length="240" mass="27260">MKSEEDKAKTPSPSKHVLEPKRLHNITILSKALNVTTEQVCAALIQGMLCSPKVLHFSLLYDHYLSATGEGLSLQDLEALLKMVPTKEEEAKLANYKGDTLELGHAQKPVKAMIQIPSAFARIESMHYRETFEDELLHLKKSFSILEEACKELRSSRLFLRAFIGDGERKLREVQGDEERVLVRVREITEYFHGDVIVSKDESNPLRIFVIVRDFLSMLDNVCKELRASPRSPNPLVPFG</sequence>
<dbReference type="Proteomes" id="UP000298416">
    <property type="component" value="Unassembled WGS sequence"/>
</dbReference>
<evidence type="ECO:0000313" key="3">
    <source>
        <dbReference type="EMBL" id="KAG6434146.1"/>
    </source>
</evidence>
<dbReference type="GO" id="GO:0051015">
    <property type="term" value="F:actin filament binding"/>
    <property type="evidence" value="ECO:0007669"/>
    <property type="project" value="InterPro"/>
</dbReference>
<comment type="similarity">
    <text evidence="1">Belongs to the formin-like family. Class-I subfamily.</text>
</comment>
<name>A0A8X8YQ46_SALSN</name>
<dbReference type="PROSITE" id="PS51444">
    <property type="entry name" value="FH2"/>
    <property type="match status" value="1"/>
</dbReference>
<dbReference type="Pfam" id="PF02181">
    <property type="entry name" value="FH2"/>
    <property type="match status" value="1"/>
</dbReference>
<dbReference type="InterPro" id="IPR027643">
    <property type="entry name" value="Formin-like_plant"/>
</dbReference>
<dbReference type="AlphaFoldDB" id="A0A8X8YQ46"/>
<dbReference type="InterPro" id="IPR042201">
    <property type="entry name" value="FH2_Formin_sf"/>
</dbReference>
<dbReference type="PANTHER" id="PTHR23213:SF177">
    <property type="entry name" value="FORMIN-LIKE PROTEIN 11"/>
    <property type="match status" value="1"/>
</dbReference>
<keyword evidence="4" id="KW-1185">Reference proteome</keyword>
<organism evidence="3">
    <name type="scientific">Salvia splendens</name>
    <name type="common">Scarlet sage</name>
    <dbReference type="NCBI Taxonomy" id="180675"/>
    <lineage>
        <taxon>Eukaryota</taxon>
        <taxon>Viridiplantae</taxon>
        <taxon>Streptophyta</taxon>
        <taxon>Embryophyta</taxon>
        <taxon>Tracheophyta</taxon>
        <taxon>Spermatophyta</taxon>
        <taxon>Magnoliopsida</taxon>
        <taxon>eudicotyledons</taxon>
        <taxon>Gunneridae</taxon>
        <taxon>Pentapetalae</taxon>
        <taxon>asterids</taxon>
        <taxon>lamiids</taxon>
        <taxon>Lamiales</taxon>
        <taxon>Lamiaceae</taxon>
        <taxon>Nepetoideae</taxon>
        <taxon>Mentheae</taxon>
        <taxon>Salviinae</taxon>
        <taxon>Salvia</taxon>
        <taxon>Salvia subgen. Calosphace</taxon>
        <taxon>core Calosphace</taxon>
    </lineage>
</organism>